<reference evidence="2" key="2">
    <citation type="submission" date="2020-09" db="EMBL/GenBank/DDBJ databases">
        <authorList>
            <person name="Sun Q."/>
            <person name="Ohkuma M."/>
        </authorList>
    </citation>
    <scope>NUCLEOTIDE SEQUENCE</scope>
    <source>
        <strain evidence="2">JCM 4815</strain>
    </source>
</reference>
<evidence type="ECO:0000313" key="3">
    <source>
        <dbReference type="Proteomes" id="UP000622166"/>
    </source>
</evidence>
<reference evidence="2" key="1">
    <citation type="journal article" date="2014" name="Int. J. Syst. Evol. Microbiol.">
        <title>Complete genome sequence of Corynebacterium casei LMG S-19264T (=DSM 44701T), isolated from a smear-ripened cheese.</title>
        <authorList>
            <consortium name="US DOE Joint Genome Institute (JGI-PGF)"/>
            <person name="Walter F."/>
            <person name="Albersmeier A."/>
            <person name="Kalinowski J."/>
            <person name="Ruckert C."/>
        </authorList>
    </citation>
    <scope>NUCLEOTIDE SEQUENCE</scope>
    <source>
        <strain evidence="2">JCM 4815</strain>
    </source>
</reference>
<feature type="region of interest" description="Disordered" evidence="1">
    <location>
        <begin position="1"/>
        <end position="106"/>
    </location>
</feature>
<gene>
    <name evidence="2" type="ORF">GCM10010365_20980</name>
</gene>
<accession>A0A918PDW8</accession>
<evidence type="ECO:0000313" key="2">
    <source>
        <dbReference type="EMBL" id="GGZ01746.1"/>
    </source>
</evidence>
<keyword evidence="3" id="KW-1185">Reference proteome</keyword>
<evidence type="ECO:0000256" key="1">
    <source>
        <dbReference type="SAM" id="MobiDB-lite"/>
    </source>
</evidence>
<dbReference type="Proteomes" id="UP000622166">
    <property type="component" value="Unassembled WGS sequence"/>
</dbReference>
<organism evidence="2 3">
    <name type="scientific">Streptomyces poonensis</name>
    <dbReference type="NCBI Taxonomy" id="68255"/>
    <lineage>
        <taxon>Bacteria</taxon>
        <taxon>Bacillati</taxon>
        <taxon>Actinomycetota</taxon>
        <taxon>Actinomycetes</taxon>
        <taxon>Kitasatosporales</taxon>
        <taxon>Streptomycetaceae</taxon>
        <taxon>Streptomyces</taxon>
    </lineage>
</organism>
<feature type="compositionally biased region" description="Low complexity" evidence="1">
    <location>
        <begin position="41"/>
        <end position="50"/>
    </location>
</feature>
<sequence length="106" mass="10773">MPGQPAHAGRQPGPGWKENKPCSAPHNSGPAAQARPRRPGRAGPADTGPAVGRNAGATQTLHILGVGPAARAAARPPPARPSDTEALPSDTPARGSRKQFRAVATR</sequence>
<proteinExistence type="predicted"/>
<name>A0A918PDW8_9ACTN</name>
<dbReference type="AlphaFoldDB" id="A0A918PDW8"/>
<protein>
    <submittedName>
        <fullName evidence="2">Uncharacterized protein</fullName>
    </submittedName>
</protein>
<comment type="caution">
    <text evidence="2">The sequence shown here is derived from an EMBL/GenBank/DDBJ whole genome shotgun (WGS) entry which is preliminary data.</text>
</comment>
<dbReference type="EMBL" id="BMVW01000002">
    <property type="protein sequence ID" value="GGZ01746.1"/>
    <property type="molecule type" value="Genomic_DNA"/>
</dbReference>